<evidence type="ECO:0000313" key="4">
    <source>
        <dbReference type="Proteomes" id="UP000297540"/>
    </source>
</evidence>
<evidence type="ECO:0000259" key="2">
    <source>
        <dbReference type="PROSITE" id="PS50110"/>
    </source>
</evidence>
<name>A0A4Y8S2N2_9SPHI</name>
<reference evidence="3 4" key="1">
    <citation type="journal article" date="2017" name="Int. J. Syst. Evol. Microbiol.">
        <title>Mucilaginibacterpsychrotolerans sp. nov., isolated from peatlands.</title>
        <authorList>
            <person name="Deng Y."/>
            <person name="Shen L."/>
            <person name="Xu B."/>
            <person name="Liu Y."/>
            <person name="Gu Z."/>
            <person name="Liu H."/>
            <person name="Zhou Y."/>
        </authorList>
    </citation>
    <scope>NUCLEOTIDE SEQUENCE [LARGE SCALE GENOMIC DNA]</scope>
    <source>
        <strain evidence="3 4">NH7-4</strain>
    </source>
</reference>
<feature type="domain" description="Response regulatory" evidence="2">
    <location>
        <begin position="7"/>
        <end position="134"/>
    </location>
</feature>
<comment type="caution">
    <text evidence="3">The sequence shown here is derived from an EMBL/GenBank/DDBJ whole genome shotgun (WGS) entry which is preliminary data.</text>
</comment>
<dbReference type="OrthoDB" id="673128at2"/>
<dbReference type="SMART" id="SM00448">
    <property type="entry name" value="REC"/>
    <property type="match status" value="1"/>
</dbReference>
<evidence type="ECO:0000256" key="1">
    <source>
        <dbReference type="PROSITE-ProRule" id="PRU00169"/>
    </source>
</evidence>
<protein>
    <submittedName>
        <fullName evidence="3">Response regulator</fullName>
    </submittedName>
</protein>
<dbReference type="Pfam" id="PF00072">
    <property type="entry name" value="Response_reg"/>
    <property type="match status" value="1"/>
</dbReference>
<dbReference type="Gene3D" id="3.40.50.2300">
    <property type="match status" value="1"/>
</dbReference>
<dbReference type="PROSITE" id="PS50110">
    <property type="entry name" value="RESPONSE_REGULATORY"/>
    <property type="match status" value="1"/>
</dbReference>
<dbReference type="EMBL" id="SOZE01000050">
    <property type="protein sequence ID" value="TFF33283.1"/>
    <property type="molecule type" value="Genomic_DNA"/>
</dbReference>
<evidence type="ECO:0000313" key="3">
    <source>
        <dbReference type="EMBL" id="TFF33283.1"/>
    </source>
</evidence>
<keyword evidence="1" id="KW-0597">Phosphoprotein</keyword>
<dbReference type="RefSeq" id="WP_133236656.1">
    <property type="nucleotide sequence ID" value="NZ_SOZE01000050.1"/>
</dbReference>
<dbReference type="InterPro" id="IPR052893">
    <property type="entry name" value="TCS_response_regulator"/>
</dbReference>
<dbReference type="SUPFAM" id="SSF52172">
    <property type="entry name" value="CheY-like"/>
    <property type="match status" value="1"/>
</dbReference>
<feature type="modified residue" description="4-aspartylphosphate" evidence="1">
    <location>
        <position position="65"/>
    </location>
</feature>
<dbReference type="InterPro" id="IPR011006">
    <property type="entry name" value="CheY-like_superfamily"/>
</dbReference>
<dbReference type="AlphaFoldDB" id="A0A4Y8S2N2"/>
<dbReference type="Proteomes" id="UP000297540">
    <property type="component" value="Unassembled WGS sequence"/>
</dbReference>
<sequence length="134" mass="15616">MTASRPIIWVIDDRDLDSFICKKIISNIVKDTVIETLNDGQTAIDRLMRLTKMQLPLMPDYIFLDINMPDMDGWQILDEFDRLKIFRDKTVHIFVLSSSVYVNDIIKSQTYPLVEDFITKPITSERVRTIFTAA</sequence>
<dbReference type="InterPro" id="IPR001789">
    <property type="entry name" value="Sig_transdc_resp-reg_receiver"/>
</dbReference>
<proteinExistence type="predicted"/>
<accession>A0A4Y8S2N2</accession>
<dbReference type="GO" id="GO:0000160">
    <property type="term" value="P:phosphorelay signal transduction system"/>
    <property type="evidence" value="ECO:0007669"/>
    <property type="project" value="InterPro"/>
</dbReference>
<keyword evidence="4" id="KW-1185">Reference proteome</keyword>
<dbReference type="PANTHER" id="PTHR44520:SF2">
    <property type="entry name" value="RESPONSE REGULATOR RCP1"/>
    <property type="match status" value="1"/>
</dbReference>
<dbReference type="PANTHER" id="PTHR44520">
    <property type="entry name" value="RESPONSE REGULATOR RCP1-RELATED"/>
    <property type="match status" value="1"/>
</dbReference>
<organism evidence="3 4">
    <name type="scientific">Mucilaginibacter psychrotolerans</name>
    <dbReference type="NCBI Taxonomy" id="1524096"/>
    <lineage>
        <taxon>Bacteria</taxon>
        <taxon>Pseudomonadati</taxon>
        <taxon>Bacteroidota</taxon>
        <taxon>Sphingobacteriia</taxon>
        <taxon>Sphingobacteriales</taxon>
        <taxon>Sphingobacteriaceae</taxon>
        <taxon>Mucilaginibacter</taxon>
    </lineage>
</organism>
<gene>
    <name evidence="3" type="ORF">E2R66_26760</name>
</gene>